<name>A0A3B0S9I4_9ZZZZ</name>
<dbReference type="InterPro" id="IPR023393">
    <property type="entry name" value="START-like_dom_sf"/>
</dbReference>
<evidence type="ECO:0008006" key="2">
    <source>
        <dbReference type="Google" id="ProtNLM"/>
    </source>
</evidence>
<dbReference type="InterPro" id="IPR019587">
    <property type="entry name" value="Polyketide_cyclase/dehydratase"/>
</dbReference>
<proteinExistence type="predicted"/>
<dbReference type="AlphaFoldDB" id="A0A3B0S9I4"/>
<gene>
    <name evidence="1" type="ORF">MNBD_ALPHA08-2061</name>
</gene>
<accession>A0A3B0S9I4</accession>
<sequence>MRSIRNILFGVVILVVVFLAGAYILPAQVMVSRDIVINAPAEKVFPHINDLRRFQAWSPWGALDSDIKMVYSGAEVGKGQIVAWTSKDPSVGSGMQEITESEINKRVATMLDFGEMGKATAVWDLTAQGTGTRVKWSFQTDLGTNPMMRWMGLMFDGWIGKDYEKGLKDLKTIVENQQ</sequence>
<dbReference type="CDD" id="cd07818">
    <property type="entry name" value="SRPBCC_1"/>
    <property type="match status" value="1"/>
</dbReference>
<protein>
    <recommendedName>
        <fullName evidence="2">Polyketide cyclase/dehydrase</fullName>
    </recommendedName>
</protein>
<evidence type="ECO:0000313" key="1">
    <source>
        <dbReference type="EMBL" id="VAW02955.1"/>
    </source>
</evidence>
<dbReference type="SUPFAM" id="SSF55961">
    <property type="entry name" value="Bet v1-like"/>
    <property type="match status" value="1"/>
</dbReference>
<dbReference type="EMBL" id="UOEC01000204">
    <property type="protein sequence ID" value="VAW02955.1"/>
    <property type="molecule type" value="Genomic_DNA"/>
</dbReference>
<dbReference type="Pfam" id="PF10604">
    <property type="entry name" value="Polyketide_cyc2"/>
    <property type="match status" value="1"/>
</dbReference>
<organism evidence="1">
    <name type="scientific">hydrothermal vent metagenome</name>
    <dbReference type="NCBI Taxonomy" id="652676"/>
    <lineage>
        <taxon>unclassified sequences</taxon>
        <taxon>metagenomes</taxon>
        <taxon>ecological metagenomes</taxon>
    </lineage>
</organism>
<reference evidence="1" key="1">
    <citation type="submission" date="2018-06" db="EMBL/GenBank/DDBJ databases">
        <authorList>
            <person name="Zhirakovskaya E."/>
        </authorList>
    </citation>
    <scope>NUCLEOTIDE SEQUENCE</scope>
</reference>
<dbReference type="Gene3D" id="3.30.530.20">
    <property type="match status" value="1"/>
</dbReference>